<evidence type="ECO:0000313" key="2">
    <source>
        <dbReference type="Proteomes" id="UP000684084"/>
    </source>
</evidence>
<accession>A0A916EAS5</accession>
<name>A0A916EAS5_9GLOM</name>
<comment type="caution">
    <text evidence="1">The sequence shown here is derived from an EMBL/GenBank/DDBJ whole genome shotgun (WGS) entry which is preliminary data.</text>
</comment>
<dbReference type="EMBL" id="CAGKOT010000035">
    <property type="protein sequence ID" value="CAB5376086.1"/>
    <property type="molecule type" value="Genomic_DNA"/>
</dbReference>
<reference evidence="1" key="1">
    <citation type="submission" date="2020-05" db="EMBL/GenBank/DDBJ databases">
        <authorList>
            <person name="Rincon C."/>
            <person name="Sanders R I."/>
            <person name="Robbins C."/>
            <person name="Chaturvedi A."/>
        </authorList>
    </citation>
    <scope>NUCLEOTIDE SEQUENCE</scope>
    <source>
        <strain evidence="1">CHB12</strain>
    </source>
</reference>
<organism evidence="1 2">
    <name type="scientific">Rhizophagus irregularis</name>
    <dbReference type="NCBI Taxonomy" id="588596"/>
    <lineage>
        <taxon>Eukaryota</taxon>
        <taxon>Fungi</taxon>
        <taxon>Fungi incertae sedis</taxon>
        <taxon>Mucoromycota</taxon>
        <taxon>Glomeromycotina</taxon>
        <taxon>Glomeromycetes</taxon>
        <taxon>Glomerales</taxon>
        <taxon>Glomeraceae</taxon>
        <taxon>Rhizophagus</taxon>
    </lineage>
</organism>
<gene>
    <name evidence="1" type="ORF">CHRIB12_LOCUS15167</name>
</gene>
<proteinExistence type="predicted"/>
<sequence>MKSKRPNTNRYTRIKVAAYAQRPRSTIFQILSLDSKSIVSITPVSKRSNESRMTIQYSIITYLHQMLRSLVILSKT</sequence>
<protein>
    <submittedName>
        <fullName evidence="1">Uncharacterized protein</fullName>
    </submittedName>
</protein>
<dbReference type="AlphaFoldDB" id="A0A916EAS5"/>
<dbReference type="OrthoDB" id="2342836at2759"/>
<dbReference type="Proteomes" id="UP000684084">
    <property type="component" value="Unassembled WGS sequence"/>
</dbReference>
<evidence type="ECO:0000313" key="1">
    <source>
        <dbReference type="EMBL" id="CAB5376086.1"/>
    </source>
</evidence>